<dbReference type="HAMAP" id="MF_01210_B">
    <property type="entry name" value="CPSase_L_chain_B"/>
    <property type="match status" value="1"/>
</dbReference>
<feature type="binding site" evidence="20">
    <location>
        <position position="857"/>
    </location>
    <ligand>
        <name>Mg(2+)</name>
        <dbReference type="ChEBI" id="CHEBI:18420"/>
        <label>4</label>
    </ligand>
</feature>
<comment type="domain">
    <text evidence="20">The large subunit is composed of 2 ATP-grasp domains that are involved in binding the 2 ATP molecules needed for carbamoyl phosphate synthesis. The N-terminal ATP-grasp domain (referred to as the carboxyphosphate synthetic component) catalyzes the ATP-dependent phosphorylation of hydrogencarbonate to carboxyphosphate and the subsequent nucleophilic attack by ammonia to form a carbamate intermediate. The C-terminal ATP-grasp domain (referred to as the carbamoyl phosphate synthetic component) then catalyzes the phosphorylation of carbamate with the second ATP to form the end product carbamoyl phosphate. The reactive and unstable enzyme intermediates are sequentially channeled from one active site to the next through the interior of the protein over a distance of at least 96 A.</text>
</comment>
<dbReference type="RefSeq" id="WP_118104688.1">
    <property type="nucleotide sequence ID" value="NZ_CABJEU010000003.1"/>
</dbReference>
<feature type="binding site" evidence="20">
    <location>
        <position position="802"/>
    </location>
    <ligand>
        <name>ATP</name>
        <dbReference type="ChEBI" id="CHEBI:30616"/>
        <label>2</label>
    </ligand>
</feature>
<evidence type="ECO:0000256" key="7">
    <source>
        <dbReference type="ARBA" id="ARBA00022605"/>
    </source>
</evidence>
<dbReference type="InterPro" id="IPR011607">
    <property type="entry name" value="MGS-like_dom"/>
</dbReference>
<evidence type="ECO:0000256" key="14">
    <source>
        <dbReference type="ARBA" id="ARBA00023211"/>
    </source>
</evidence>
<feature type="binding site" evidence="20">
    <location>
        <position position="855"/>
    </location>
    <ligand>
        <name>Mn(2+)</name>
        <dbReference type="ChEBI" id="CHEBI:29035"/>
        <label>4</label>
    </ligand>
</feature>
<feature type="binding site" evidence="20">
    <location>
        <position position="285"/>
    </location>
    <ligand>
        <name>Mg(2+)</name>
        <dbReference type="ChEBI" id="CHEBI:18420"/>
        <label>1</label>
    </ligand>
</feature>
<dbReference type="Pfam" id="PF02786">
    <property type="entry name" value="CPSase_L_D2"/>
    <property type="match status" value="2"/>
</dbReference>
<dbReference type="GO" id="GO:0004088">
    <property type="term" value="F:carbamoyl-phosphate synthase (glutamine-hydrolyzing) activity"/>
    <property type="evidence" value="ECO:0007669"/>
    <property type="project" value="UniProtKB-UniRule"/>
</dbReference>
<dbReference type="EC" id="6.3.5.5" evidence="20"/>
<dbReference type="SUPFAM" id="SSF52335">
    <property type="entry name" value="Methylglyoxal synthase-like"/>
    <property type="match status" value="1"/>
</dbReference>
<evidence type="ECO:0000256" key="6">
    <source>
        <dbReference type="ARBA" id="ARBA00022598"/>
    </source>
</evidence>
<comment type="similarity">
    <text evidence="4 20">Belongs to the CarB family.</text>
</comment>
<dbReference type="SMART" id="SM00851">
    <property type="entry name" value="MGS"/>
    <property type="match status" value="1"/>
</dbReference>
<dbReference type="NCBIfam" id="NF003671">
    <property type="entry name" value="PRK05294.1"/>
    <property type="match status" value="1"/>
</dbReference>
<dbReference type="SUPFAM" id="SSF48108">
    <property type="entry name" value="Carbamoyl phosphate synthetase, large subunit connection domain"/>
    <property type="match status" value="1"/>
</dbReference>
<feature type="binding site" evidence="20">
    <location>
        <position position="801"/>
    </location>
    <ligand>
        <name>ATP</name>
        <dbReference type="ChEBI" id="CHEBI:30616"/>
        <label>2</label>
    </ligand>
</feature>
<feature type="binding site" evidence="20">
    <location>
        <position position="129"/>
    </location>
    <ligand>
        <name>ATP</name>
        <dbReference type="ChEBI" id="CHEBI:30616"/>
        <label>1</label>
    </ligand>
</feature>
<dbReference type="FunFam" id="3.30.470.20:FF:000026">
    <property type="entry name" value="Carbamoyl-phosphate synthase large chain"/>
    <property type="match status" value="1"/>
</dbReference>
<feature type="binding site" evidence="20">
    <location>
        <position position="770"/>
    </location>
    <ligand>
        <name>ATP</name>
        <dbReference type="ChEBI" id="CHEBI:30616"/>
        <label>2</label>
    </ligand>
</feature>
<dbReference type="FunFam" id="1.10.1030.10:FF:000002">
    <property type="entry name" value="Carbamoyl-phosphate synthase large chain"/>
    <property type="match status" value="1"/>
</dbReference>
<feature type="binding site" evidence="20">
    <location>
        <position position="285"/>
    </location>
    <ligand>
        <name>ATP</name>
        <dbReference type="ChEBI" id="CHEBI:30616"/>
        <label>1</label>
    </ligand>
</feature>
<dbReference type="InterPro" id="IPR011761">
    <property type="entry name" value="ATP-grasp"/>
</dbReference>
<comment type="cofactor">
    <cofactor evidence="20">
        <name>Mg(2+)</name>
        <dbReference type="ChEBI" id="CHEBI:18420"/>
    </cofactor>
    <cofactor evidence="20">
        <name>Mn(2+)</name>
        <dbReference type="ChEBI" id="CHEBI:29035"/>
    </cofactor>
    <text evidence="20">Binds 4 Mg(2+) or Mn(2+) ions per subunit.</text>
</comment>
<dbReference type="GO" id="GO:0005737">
    <property type="term" value="C:cytoplasm"/>
    <property type="evidence" value="ECO:0007669"/>
    <property type="project" value="TreeGrafter"/>
</dbReference>
<evidence type="ECO:0000259" key="21">
    <source>
        <dbReference type="PROSITE" id="PS50975"/>
    </source>
</evidence>
<dbReference type="SUPFAM" id="SSF52440">
    <property type="entry name" value="PreATP-grasp domain"/>
    <property type="match status" value="2"/>
</dbReference>
<protein>
    <recommendedName>
        <fullName evidence="20">Carbamoyl phosphate synthase large chain</fullName>
        <ecNumber evidence="20">6.3.4.16</ecNumber>
        <ecNumber evidence="20">6.3.5.5</ecNumber>
    </recommendedName>
    <alternativeName>
        <fullName evidence="20">Carbamoyl phosphate synthetase ammonia chain</fullName>
    </alternativeName>
</protein>
<sequence length="1099" mass="118931">MPKREDIKRILVIGSGPIVIGQACEFDYSGAQACKVLKEDGYEVVLVNSNPATIMTDPGLADRTYVEPITPEFIERVIERERPDALLPTLGGQTGLNAAVDLARSGVLERYGVEMMGCDLAAIERGEDRKLFNEAMAELGLEVARSGYAYSVEDALAIVERTGYPCVLRPSFTMGGAGGGIAHDEAELIQIVAQGLELSPAGEVLVEESIEGWKEYEMEVMRDRAGNGIIVCSIENLDPMGVHTGDSITVAPAQTLSDLEYQRMRAASLAILEKIGVETGGSNVQFAVNPQNGRLIVIEMNPRVSRSSALASKATGFPIAKAAARLAVGYTLDEITNDITRATPACFEPSIDYCVVKVPRFAFEKFKGTDTTLTTRMKAVGEVMAIGRTFEESFGKAMRSLEDGACGFGVNAKGAGELASLDEDDLAAAVSRASEGRIAYVAEALRRGWSVERLYDATRIDPWFLARLHDMIAVQEAVRGLRVEDIDADAMRLLKQYGTSDAQIALLTGSDERFVRAYRKGLGVVPSMKTVDTCAAEFESATEYHYKTYENLMRPAPAARRGVAADEVRSCEKPKVMILGAGPNRIGQGIEFDYCCVHACYELAERGFETIMVNCNPETVSTDYDTSDRLYFEPVTYEDVMDIVDAERPVGVITTLGGQTPVNLTRALAESGVKIMGTQPDAIDFAEDRERFSALLDRLGIMYPPAGMATSFEEAEAVAAQIGYPLLVRPSYVLGGRGMMIAYDAERLREYMAEATRVSPDHPIYLDRFLEGAYESDVDALCDGRDVYIGGILEHIEEAGIHSGDSATCIPPFSFSESLQEKLRETTRRIALALGVRGLVNVQYAVKGDAIYVIEANPRASRTVPFISKATGVPLARCAARIMAGAALSDLGLPDDRRKLDYFCMKEAVMPWGRFPGAEVILGPEMKSTGEVMGIAKSYPEAYAKTQLAIDYQLPTPKDGRVFISVCDRDKRHILSLARILRYLGFEIVSTEGTARVLRGGNVPCEIVGKVGASSSAPGSASGESRSILDLIANGEIAFIVNIPYGPGSRGDGYVLRTEAVRRGVTCLTALSAANAYIAALEARQSGDGMEVVALQDLA</sequence>
<feature type="binding site" evidence="20">
    <location>
        <position position="176"/>
    </location>
    <ligand>
        <name>ATP</name>
        <dbReference type="ChEBI" id="CHEBI:30616"/>
        <label>1</label>
    </ligand>
</feature>
<feature type="binding site" evidence="20">
    <location>
        <position position="243"/>
    </location>
    <ligand>
        <name>ATP</name>
        <dbReference type="ChEBI" id="CHEBI:30616"/>
        <label>1</label>
    </ligand>
</feature>
<feature type="binding site" evidence="20">
    <location>
        <position position="241"/>
    </location>
    <ligand>
        <name>ATP</name>
        <dbReference type="ChEBI" id="CHEBI:30616"/>
        <label>1</label>
    </ligand>
</feature>
<feature type="binding site" evidence="20">
    <location>
        <position position="299"/>
    </location>
    <ligand>
        <name>Mg(2+)</name>
        <dbReference type="ChEBI" id="CHEBI:18420"/>
        <label>2</label>
    </ligand>
</feature>
<feature type="binding site" evidence="20">
    <location>
        <position position="210"/>
    </location>
    <ligand>
        <name>ATP</name>
        <dbReference type="ChEBI" id="CHEBI:30616"/>
        <label>1</label>
    </ligand>
</feature>
<dbReference type="GO" id="GO:0006526">
    <property type="term" value="P:L-arginine biosynthetic process"/>
    <property type="evidence" value="ECO:0007669"/>
    <property type="project" value="UniProtKB-UniRule"/>
</dbReference>
<name>A0A414NDD9_9ACTN</name>
<dbReference type="GO" id="GO:0004087">
    <property type="term" value="F:carbamoyl-phosphate synthase (ammonia) activity"/>
    <property type="evidence" value="ECO:0007669"/>
    <property type="project" value="UniProtKB-EC"/>
</dbReference>
<feature type="binding site" evidence="20">
    <location>
        <position position="299"/>
    </location>
    <ligand>
        <name>Mn(2+)</name>
        <dbReference type="ChEBI" id="CHEBI:29035"/>
        <label>2</label>
    </ligand>
</feature>
<evidence type="ECO:0000256" key="20">
    <source>
        <dbReference type="HAMAP-Rule" id="MF_01210"/>
    </source>
</evidence>
<dbReference type="EMBL" id="QSLJ01000003">
    <property type="protein sequence ID" value="RHF36995.1"/>
    <property type="molecule type" value="Genomic_DNA"/>
</dbReference>
<comment type="cofactor">
    <cofactor evidence="1">
        <name>Mn(2+)</name>
        <dbReference type="ChEBI" id="CHEBI:29035"/>
    </cofactor>
</comment>
<dbReference type="PROSITE" id="PS00867">
    <property type="entry name" value="CPSASE_2"/>
    <property type="match status" value="2"/>
</dbReference>
<evidence type="ECO:0000256" key="10">
    <source>
        <dbReference type="ARBA" id="ARBA00022741"/>
    </source>
</evidence>
<evidence type="ECO:0000256" key="9">
    <source>
        <dbReference type="ARBA" id="ARBA00022737"/>
    </source>
</evidence>
<dbReference type="InterPro" id="IPR058047">
    <property type="entry name" value="CPSase_preATP-grasp"/>
</dbReference>
<dbReference type="Gene3D" id="3.40.50.20">
    <property type="match status" value="2"/>
</dbReference>
<dbReference type="PROSITE" id="PS00866">
    <property type="entry name" value="CPSASE_1"/>
    <property type="match status" value="2"/>
</dbReference>
<dbReference type="FunFam" id="3.30.1490.20:FF:000001">
    <property type="entry name" value="Carbamoyl-phosphate synthase large chain"/>
    <property type="match status" value="1"/>
</dbReference>
<feature type="binding site" evidence="20">
    <location>
        <position position="215"/>
    </location>
    <ligand>
        <name>ATP</name>
        <dbReference type="ChEBI" id="CHEBI:30616"/>
        <label>1</label>
    </ligand>
</feature>
<comment type="catalytic activity">
    <reaction evidence="15 20">
        <text>hydrogencarbonate + NH4(+) + 2 ATP = carbamoyl phosphate + 2 ADP + phosphate + 2 H(+)</text>
        <dbReference type="Rhea" id="RHEA:18029"/>
        <dbReference type="ChEBI" id="CHEBI:15378"/>
        <dbReference type="ChEBI" id="CHEBI:17544"/>
        <dbReference type="ChEBI" id="CHEBI:28938"/>
        <dbReference type="ChEBI" id="CHEBI:30616"/>
        <dbReference type="ChEBI" id="CHEBI:43474"/>
        <dbReference type="ChEBI" id="CHEBI:58228"/>
        <dbReference type="ChEBI" id="CHEBI:456216"/>
        <dbReference type="EC" id="6.3.4.16"/>
    </reaction>
</comment>
<feature type="binding site" evidence="20">
    <location>
        <position position="843"/>
    </location>
    <ligand>
        <name>ATP</name>
        <dbReference type="ChEBI" id="CHEBI:30616"/>
        <label>2</label>
    </ligand>
</feature>
<dbReference type="Pfam" id="PF02142">
    <property type="entry name" value="MGS"/>
    <property type="match status" value="1"/>
</dbReference>
<dbReference type="GO" id="GO:0046872">
    <property type="term" value="F:metal ion binding"/>
    <property type="evidence" value="ECO:0007669"/>
    <property type="project" value="UniProtKB-KW"/>
</dbReference>
<dbReference type="EC" id="6.3.4.16" evidence="20"/>
<feature type="binding site" evidence="20">
    <location>
        <position position="768"/>
    </location>
    <ligand>
        <name>ATP</name>
        <dbReference type="ChEBI" id="CHEBI:30616"/>
        <label>2</label>
    </ligand>
</feature>
<keyword evidence="11 20" id="KW-0067">ATP-binding</keyword>
<dbReference type="InterPro" id="IPR006275">
    <property type="entry name" value="CPSase_lsu"/>
</dbReference>
<evidence type="ECO:0000313" key="23">
    <source>
        <dbReference type="EMBL" id="RHF36995.1"/>
    </source>
</evidence>
<dbReference type="PRINTS" id="PR00098">
    <property type="entry name" value="CPSASE"/>
</dbReference>
<gene>
    <name evidence="20" type="primary">carB</name>
    <name evidence="23" type="ORF">DW682_07425</name>
</gene>
<keyword evidence="13 20" id="KW-0665">Pyrimidine biosynthesis</keyword>
<keyword evidence="9 20" id="KW-0677">Repeat</keyword>
<evidence type="ECO:0000313" key="24">
    <source>
        <dbReference type="Proteomes" id="UP000283983"/>
    </source>
</evidence>
<comment type="catalytic activity">
    <reaction evidence="16 20">
        <text>hydrogencarbonate + L-glutamine + 2 ATP + H2O = carbamoyl phosphate + L-glutamate + 2 ADP + phosphate + 2 H(+)</text>
        <dbReference type="Rhea" id="RHEA:18633"/>
        <dbReference type="ChEBI" id="CHEBI:15377"/>
        <dbReference type="ChEBI" id="CHEBI:15378"/>
        <dbReference type="ChEBI" id="CHEBI:17544"/>
        <dbReference type="ChEBI" id="CHEBI:29985"/>
        <dbReference type="ChEBI" id="CHEBI:30616"/>
        <dbReference type="ChEBI" id="CHEBI:43474"/>
        <dbReference type="ChEBI" id="CHEBI:58228"/>
        <dbReference type="ChEBI" id="CHEBI:58359"/>
        <dbReference type="ChEBI" id="CHEBI:456216"/>
        <dbReference type="EC" id="6.3.5.5"/>
    </reaction>
</comment>
<dbReference type="GO" id="GO:0006541">
    <property type="term" value="P:glutamine metabolic process"/>
    <property type="evidence" value="ECO:0007669"/>
    <property type="project" value="TreeGrafter"/>
</dbReference>
<feature type="binding site" evidence="20">
    <location>
        <position position="175"/>
    </location>
    <ligand>
        <name>ATP</name>
        <dbReference type="ChEBI" id="CHEBI:30616"/>
        <label>1</label>
    </ligand>
</feature>
<dbReference type="SMART" id="SM01096">
    <property type="entry name" value="CPSase_L_D3"/>
    <property type="match status" value="1"/>
</dbReference>
<feature type="region of interest" description="Allosteric domain" evidence="20">
    <location>
        <begin position="952"/>
        <end position="1099"/>
    </location>
</feature>
<feature type="binding site" evidence="20">
    <location>
        <position position="299"/>
    </location>
    <ligand>
        <name>ATP</name>
        <dbReference type="ChEBI" id="CHEBI:30616"/>
        <label>1</label>
    </ligand>
</feature>
<feature type="binding site" evidence="20">
    <location>
        <position position="208"/>
    </location>
    <ligand>
        <name>ATP</name>
        <dbReference type="ChEBI" id="CHEBI:30616"/>
        <label>1</label>
    </ligand>
</feature>
<dbReference type="FunFam" id="3.30.470.20:FF:000007">
    <property type="entry name" value="Carbamoyl-phosphate synthase large chain"/>
    <property type="match status" value="1"/>
</dbReference>
<dbReference type="Gene3D" id="3.30.470.20">
    <property type="entry name" value="ATP-grasp fold, B domain"/>
    <property type="match status" value="2"/>
</dbReference>
<feature type="binding site" evidence="20">
    <location>
        <position position="242"/>
    </location>
    <ligand>
        <name>ATP</name>
        <dbReference type="ChEBI" id="CHEBI:30616"/>
        <label>1</label>
    </ligand>
</feature>
<dbReference type="InterPro" id="IPR016185">
    <property type="entry name" value="PreATP-grasp_dom_sf"/>
</dbReference>
<feature type="binding site" evidence="20">
    <location>
        <position position="285"/>
    </location>
    <ligand>
        <name>Mn(2+)</name>
        <dbReference type="ChEBI" id="CHEBI:29035"/>
        <label>1</label>
    </ligand>
</feature>
<feature type="domain" description="MGS-like" evidence="22">
    <location>
        <begin position="952"/>
        <end position="1099"/>
    </location>
</feature>
<dbReference type="FunCoup" id="A0A414NDD9">
    <property type="interactions" value="237"/>
</dbReference>
<comment type="function">
    <text evidence="18">Small subunit of the glutamine-dependent carbamoyl phosphate synthetase (CPSase). CPSase catalyzes the formation of carbamoyl phosphate from the ammonia moiety of glutamine, carbonate, and phosphate donated by ATP, constituting the first step of the biosynthetic pathway leading to pyrimidine nucleotides. The large subunit (synthetase) binds the substrates ammonia (free or transferred from glutamine from the small subunit), hydrogencarbonate and ATP and carries out an ATP-coupled ligase reaction, activating hydrogencarbonate by forming carboxy phosphate which reacts with ammonia to form carbamoyl phosphate.</text>
</comment>
<feature type="binding site" evidence="20">
    <location>
        <position position="301"/>
    </location>
    <ligand>
        <name>Mg(2+)</name>
        <dbReference type="ChEBI" id="CHEBI:18420"/>
        <label>2</label>
    </ligand>
</feature>
<feature type="domain" description="ATP-grasp" evidence="21">
    <location>
        <begin position="693"/>
        <end position="884"/>
    </location>
</feature>
<feature type="binding site" evidence="20">
    <location>
        <position position="855"/>
    </location>
    <ligand>
        <name>Mg(2+)</name>
        <dbReference type="ChEBI" id="CHEBI:18420"/>
        <label>4</label>
    </ligand>
</feature>
<dbReference type="UniPathway" id="UPA00068">
    <property type="reaction ID" value="UER00171"/>
</dbReference>
<evidence type="ECO:0000256" key="16">
    <source>
        <dbReference type="ARBA" id="ARBA00048816"/>
    </source>
</evidence>
<keyword evidence="7 20" id="KW-0028">Amino-acid biosynthesis</keyword>
<dbReference type="NCBIfam" id="NF009455">
    <property type="entry name" value="PRK12815.1"/>
    <property type="match status" value="1"/>
</dbReference>
<dbReference type="InterPro" id="IPR036914">
    <property type="entry name" value="MGS-like_dom_sf"/>
</dbReference>
<keyword evidence="6 20" id="KW-0436">Ligase</keyword>
<dbReference type="UniPathway" id="UPA00070">
    <property type="reaction ID" value="UER00115"/>
</dbReference>
<feature type="binding site" evidence="20">
    <location>
        <position position="299"/>
    </location>
    <ligand>
        <name>Mg(2+)</name>
        <dbReference type="ChEBI" id="CHEBI:18420"/>
        <label>1</label>
    </ligand>
</feature>
<feature type="binding site" evidence="20">
    <location>
        <position position="855"/>
    </location>
    <ligand>
        <name>Mg(2+)</name>
        <dbReference type="ChEBI" id="CHEBI:18420"/>
        <label>3</label>
    </ligand>
</feature>
<evidence type="ECO:0000256" key="8">
    <source>
        <dbReference type="ARBA" id="ARBA00022723"/>
    </source>
</evidence>
<feature type="binding site" evidence="20">
    <location>
        <position position="857"/>
    </location>
    <ligand>
        <name>Mn(2+)</name>
        <dbReference type="ChEBI" id="CHEBI:29035"/>
        <label>4</label>
    </ligand>
</feature>
<dbReference type="Gene3D" id="3.40.50.1380">
    <property type="entry name" value="Methylglyoxal synthase-like domain"/>
    <property type="match status" value="1"/>
</dbReference>
<dbReference type="InParanoid" id="A0A414NDD9"/>
<evidence type="ECO:0000256" key="18">
    <source>
        <dbReference type="ARBA" id="ARBA00060037"/>
    </source>
</evidence>
<feature type="binding site" evidence="20">
    <location>
        <position position="855"/>
    </location>
    <ligand>
        <name>ATP</name>
        <dbReference type="ChEBI" id="CHEBI:30616"/>
        <label>2</label>
    </ligand>
</feature>
<dbReference type="InterPro" id="IPR005479">
    <property type="entry name" value="CPAse_ATP-bd"/>
</dbReference>
<keyword evidence="24" id="KW-1185">Reference proteome</keyword>
<dbReference type="NCBIfam" id="TIGR01369">
    <property type="entry name" value="CPSaseII_lrg"/>
    <property type="match status" value="1"/>
</dbReference>
<comment type="pathway">
    <text evidence="2 20">Pyrimidine metabolism; UMP biosynthesis via de novo pathway; (S)-dihydroorotate from bicarbonate: step 1/3.</text>
</comment>
<dbReference type="Proteomes" id="UP000283983">
    <property type="component" value="Unassembled WGS sequence"/>
</dbReference>
<dbReference type="PANTHER" id="PTHR11405">
    <property type="entry name" value="CARBAMOYLTRANSFERASE FAMILY MEMBER"/>
    <property type="match status" value="1"/>
</dbReference>
<evidence type="ECO:0000256" key="4">
    <source>
        <dbReference type="ARBA" id="ARBA00009799"/>
    </source>
</evidence>
<feature type="binding site" evidence="20">
    <location>
        <position position="301"/>
    </location>
    <ligand>
        <name>Mn(2+)</name>
        <dbReference type="ChEBI" id="CHEBI:29035"/>
        <label>2</label>
    </ligand>
</feature>
<keyword evidence="12" id="KW-0460">Magnesium</keyword>
<dbReference type="FunFam" id="3.40.50.20:FF:000001">
    <property type="entry name" value="Carbamoyl-phosphate synthase large chain"/>
    <property type="match status" value="1"/>
</dbReference>
<feature type="binding site" evidence="20">
    <location>
        <position position="800"/>
    </location>
    <ligand>
        <name>ATP</name>
        <dbReference type="ChEBI" id="CHEBI:30616"/>
        <label>2</label>
    </ligand>
</feature>
<keyword evidence="14" id="KW-0464">Manganese</keyword>
<evidence type="ECO:0000256" key="15">
    <source>
        <dbReference type="ARBA" id="ARBA00047359"/>
    </source>
</evidence>
<feature type="binding site" evidence="20">
    <location>
        <position position="775"/>
    </location>
    <ligand>
        <name>ATP</name>
        <dbReference type="ChEBI" id="CHEBI:30616"/>
        <label>2</label>
    </ligand>
</feature>
<proteinExistence type="inferred from homology"/>
<dbReference type="FunFam" id="3.40.50.20:FF:000003">
    <property type="entry name" value="Carbamoyl-phosphate synthase large chain"/>
    <property type="match status" value="1"/>
</dbReference>
<keyword evidence="10 20" id="KW-0547">Nucleotide-binding</keyword>
<dbReference type="Pfam" id="PF02787">
    <property type="entry name" value="CPSase_L_D3"/>
    <property type="match status" value="1"/>
</dbReference>
<feature type="binding site" evidence="20">
    <location>
        <position position="855"/>
    </location>
    <ligand>
        <name>Mn(2+)</name>
        <dbReference type="ChEBI" id="CHEBI:29035"/>
        <label>3</label>
    </ligand>
</feature>
<evidence type="ECO:0000256" key="1">
    <source>
        <dbReference type="ARBA" id="ARBA00001936"/>
    </source>
</evidence>
<evidence type="ECO:0000259" key="22">
    <source>
        <dbReference type="PROSITE" id="PS51855"/>
    </source>
</evidence>
<dbReference type="InterPro" id="IPR005480">
    <property type="entry name" value="CPSase_lsu_oligo"/>
</dbReference>
<organism evidence="23 24">
    <name type="scientific">Collinsella intestinalis</name>
    <dbReference type="NCBI Taxonomy" id="147207"/>
    <lineage>
        <taxon>Bacteria</taxon>
        <taxon>Bacillati</taxon>
        <taxon>Actinomycetota</taxon>
        <taxon>Coriobacteriia</taxon>
        <taxon>Coriobacteriales</taxon>
        <taxon>Coriobacteriaceae</taxon>
        <taxon>Collinsella</taxon>
    </lineage>
</organism>
<feature type="region of interest" description="Carboxyphosphate synthetic domain" evidence="20">
    <location>
        <begin position="1"/>
        <end position="402"/>
    </location>
</feature>
<dbReference type="SUPFAM" id="SSF56059">
    <property type="entry name" value="Glutathione synthetase ATP-binding domain-like"/>
    <property type="match status" value="2"/>
</dbReference>
<dbReference type="Pfam" id="PF25596">
    <property type="entry name" value="CPSase_L_D1"/>
    <property type="match status" value="2"/>
</dbReference>
<feature type="binding site" evidence="20">
    <location>
        <position position="803"/>
    </location>
    <ligand>
        <name>ATP</name>
        <dbReference type="ChEBI" id="CHEBI:30616"/>
        <label>2</label>
    </ligand>
</feature>
<feature type="binding site" evidence="20">
    <location>
        <position position="169"/>
    </location>
    <ligand>
        <name>ATP</name>
        <dbReference type="ChEBI" id="CHEBI:30616"/>
        <label>1</label>
    </ligand>
</feature>
<feature type="binding site" evidence="20">
    <location>
        <position position="843"/>
    </location>
    <ligand>
        <name>Mn(2+)</name>
        <dbReference type="ChEBI" id="CHEBI:29035"/>
        <label>3</label>
    </ligand>
</feature>
<comment type="pathway">
    <text evidence="3 20">Amino-acid biosynthesis; L-arginine biosynthesis; carbamoyl phosphate from bicarbonate: step 1/1.</text>
</comment>
<dbReference type="GO" id="GO:0005524">
    <property type="term" value="F:ATP binding"/>
    <property type="evidence" value="ECO:0007669"/>
    <property type="project" value="UniProtKB-UniRule"/>
</dbReference>
<dbReference type="Gene3D" id="1.10.1030.10">
    <property type="entry name" value="Carbamoyl-phosphate synthetase, large subunit oligomerisation domain"/>
    <property type="match status" value="1"/>
</dbReference>
<keyword evidence="8" id="KW-0479">Metal-binding</keyword>
<accession>A0A414NDD9</accession>
<dbReference type="PANTHER" id="PTHR11405:SF53">
    <property type="entry name" value="CARBAMOYL-PHOSPHATE SYNTHASE [AMMONIA], MITOCHONDRIAL"/>
    <property type="match status" value="1"/>
</dbReference>
<evidence type="ECO:0000256" key="11">
    <source>
        <dbReference type="ARBA" id="ARBA00022840"/>
    </source>
</evidence>
<feature type="binding site" evidence="20">
    <location>
        <position position="843"/>
    </location>
    <ligand>
        <name>Mg(2+)</name>
        <dbReference type="ChEBI" id="CHEBI:18420"/>
        <label>3</label>
    </ligand>
</feature>
<evidence type="ECO:0000256" key="19">
    <source>
        <dbReference type="ARBA" id="ARBA00062056"/>
    </source>
</evidence>
<dbReference type="PROSITE" id="PS50975">
    <property type="entry name" value="ATP_GRASP"/>
    <property type="match status" value="2"/>
</dbReference>
<evidence type="ECO:0000256" key="12">
    <source>
        <dbReference type="ARBA" id="ARBA00022842"/>
    </source>
</evidence>
<evidence type="ECO:0000256" key="3">
    <source>
        <dbReference type="ARBA" id="ARBA00005077"/>
    </source>
</evidence>
<evidence type="ECO:0000256" key="13">
    <source>
        <dbReference type="ARBA" id="ARBA00022975"/>
    </source>
</evidence>
<dbReference type="CDD" id="cd01424">
    <property type="entry name" value="MGS_CPS_II"/>
    <property type="match status" value="1"/>
</dbReference>
<dbReference type="PROSITE" id="PS51855">
    <property type="entry name" value="MGS"/>
    <property type="match status" value="1"/>
</dbReference>
<dbReference type="InterPro" id="IPR036897">
    <property type="entry name" value="CarbamoylP_synth_lsu_oligo_sf"/>
</dbReference>
<keyword evidence="5 20" id="KW-0055">Arginine biosynthesis</keyword>
<dbReference type="InterPro" id="IPR033937">
    <property type="entry name" value="MGS_CPS_CarB"/>
</dbReference>
<comment type="function">
    <text evidence="17 20">Large subunit of the glutamine-dependent carbamoyl phosphate synthetase (CPSase). CPSase catalyzes the formation of carbamoyl phosphate from the ammonia moiety of glutamine, carbonate, and phosphate donated by ATP, constituting the first step of 2 biosynthetic pathways, one leading to arginine and/or urea and the other to pyrimidine nucleotides. The large subunit (synthetase) binds the substrates ammonia (free or transferred from glutamine from the small subunit), hydrogencarbonate and ATP and carries out an ATP-coupled ligase reaction, activating hydrogencarbonate by forming carboxy phosphate which reacts with ammonia to form carbamoyl phosphate.</text>
</comment>
<feature type="region of interest" description="Carbamoyl phosphate synthetic domain" evidence="20">
    <location>
        <begin position="569"/>
        <end position="951"/>
    </location>
</feature>
<dbReference type="PROSITE" id="PS51257">
    <property type="entry name" value="PROKAR_LIPOPROTEIN"/>
    <property type="match status" value="1"/>
</dbReference>
<evidence type="ECO:0000256" key="5">
    <source>
        <dbReference type="ARBA" id="ARBA00022571"/>
    </source>
</evidence>
<dbReference type="InterPro" id="IPR005483">
    <property type="entry name" value="CPSase_dom"/>
</dbReference>
<dbReference type="AlphaFoldDB" id="A0A414NDD9"/>
<dbReference type="HAMAP" id="MF_01210_A">
    <property type="entry name" value="CPSase_L_chain_A"/>
    <property type="match status" value="1"/>
</dbReference>
<comment type="subunit">
    <text evidence="19 20">Composed of two chains; the small (or glutamine) chain promotes the hydrolysis of glutamine to ammonia, which is used by the large (or ammonia) chain to synthesize carbamoyl phosphate. Tetramer of heterodimers (alpha,beta)4.</text>
</comment>
<comment type="caution">
    <text evidence="23">The sequence shown here is derived from an EMBL/GenBank/DDBJ whole genome shotgun (WGS) entry which is preliminary data.</text>
</comment>
<comment type="caution">
    <text evidence="20">Lacks conserved residue(s) required for the propagation of feature annotation.</text>
</comment>
<dbReference type="GO" id="GO:0044205">
    <property type="term" value="P:'de novo' UMP biosynthetic process"/>
    <property type="evidence" value="ECO:0007669"/>
    <property type="project" value="UniProtKB-UniRule"/>
</dbReference>
<evidence type="ECO:0000256" key="17">
    <source>
        <dbReference type="ARBA" id="ARBA00057223"/>
    </source>
</evidence>
<reference evidence="23 24" key="1">
    <citation type="submission" date="2018-08" db="EMBL/GenBank/DDBJ databases">
        <title>A genome reference for cultivated species of the human gut microbiota.</title>
        <authorList>
            <person name="Zou Y."/>
            <person name="Xue W."/>
            <person name="Luo G."/>
        </authorList>
    </citation>
    <scope>NUCLEOTIDE SEQUENCE [LARGE SCALE GENOMIC DNA]</scope>
    <source>
        <strain evidence="23 24">AM25-33</strain>
    </source>
</reference>
<feature type="domain" description="ATP-grasp" evidence="21">
    <location>
        <begin position="133"/>
        <end position="328"/>
    </location>
</feature>
<evidence type="ECO:0000256" key="2">
    <source>
        <dbReference type="ARBA" id="ARBA00004812"/>
    </source>
</evidence>
<feature type="binding site" evidence="20">
    <location>
        <position position="299"/>
    </location>
    <ligand>
        <name>Mn(2+)</name>
        <dbReference type="ChEBI" id="CHEBI:29035"/>
        <label>1</label>
    </ligand>
</feature>
<feature type="binding site" evidence="20">
    <location>
        <position position="729"/>
    </location>
    <ligand>
        <name>ATP</name>
        <dbReference type="ChEBI" id="CHEBI:30616"/>
        <label>2</label>
    </ligand>
</feature>